<dbReference type="PANTHER" id="PTHR33168">
    <property type="entry name" value="STRESS INDUCED PROTEIN-RELATED"/>
    <property type="match status" value="1"/>
</dbReference>
<evidence type="ECO:0000313" key="3">
    <source>
        <dbReference type="Proteomes" id="UP000289340"/>
    </source>
</evidence>
<sequence length="338" mass="37186">MQNGINRQKSLKEKLKSSLCCFSGTIHRDPLERGEGGFFYDKLRIPKTPISPQGSTSSSWFKIMSPTSTNFGDPHPRVRGRSLKSRMGRKLLHHRQSQSADFSYDPSSYALNFEDDSPQEFPFRNFSSRLPSSPSPVDYSTGGKEIVGYVLQIKTLNSSSLSLFAPFLPILPRPAPFLCSPNSNNGTTSLTPTTSPPHVPLPDSGDQIPTTSALTFASTSWSDSSNGTAHRSDEVDASYAAKKKSKRKRKTPKEDDGELPADSPGSGIQKHYSLRAPKVNTEALMPNISKKDPKDLAIGAHNYEGMGWFIDEVTNLFSGDCCYATPFHYASCLDFLFA</sequence>
<organism evidence="2 3">
    <name type="scientific">Glycine soja</name>
    <name type="common">Wild soybean</name>
    <dbReference type="NCBI Taxonomy" id="3848"/>
    <lineage>
        <taxon>Eukaryota</taxon>
        <taxon>Viridiplantae</taxon>
        <taxon>Streptophyta</taxon>
        <taxon>Embryophyta</taxon>
        <taxon>Tracheophyta</taxon>
        <taxon>Spermatophyta</taxon>
        <taxon>Magnoliopsida</taxon>
        <taxon>eudicotyledons</taxon>
        <taxon>Gunneridae</taxon>
        <taxon>Pentapetalae</taxon>
        <taxon>rosids</taxon>
        <taxon>fabids</taxon>
        <taxon>Fabales</taxon>
        <taxon>Fabaceae</taxon>
        <taxon>Papilionoideae</taxon>
        <taxon>50 kb inversion clade</taxon>
        <taxon>NPAAA clade</taxon>
        <taxon>indigoferoid/millettioid clade</taxon>
        <taxon>Phaseoleae</taxon>
        <taxon>Glycine</taxon>
        <taxon>Glycine subgen. Soja</taxon>
    </lineage>
</organism>
<feature type="region of interest" description="Disordered" evidence="1">
    <location>
        <begin position="182"/>
        <end position="270"/>
    </location>
</feature>
<dbReference type="EMBL" id="QZWG01000017">
    <property type="protein sequence ID" value="RZB57982.1"/>
    <property type="molecule type" value="Genomic_DNA"/>
</dbReference>
<comment type="caution">
    <text evidence="2">The sequence shown here is derived from an EMBL/GenBank/DDBJ whole genome shotgun (WGS) entry which is preliminary data.</text>
</comment>
<gene>
    <name evidence="2" type="ORF">D0Y65_046580</name>
</gene>
<name>A0A445G9V6_GLYSO</name>
<feature type="compositionally biased region" description="Basic residues" evidence="1">
    <location>
        <begin position="241"/>
        <end position="251"/>
    </location>
</feature>
<dbReference type="Proteomes" id="UP000289340">
    <property type="component" value="Chromosome 17"/>
</dbReference>
<feature type="compositionally biased region" description="Polar residues" evidence="1">
    <location>
        <begin position="207"/>
        <end position="229"/>
    </location>
</feature>
<keyword evidence="3" id="KW-1185">Reference proteome</keyword>
<feature type="compositionally biased region" description="Low complexity" evidence="1">
    <location>
        <begin position="182"/>
        <end position="193"/>
    </location>
</feature>
<evidence type="ECO:0000256" key="1">
    <source>
        <dbReference type="SAM" id="MobiDB-lite"/>
    </source>
</evidence>
<accession>A0A445G9V6</accession>
<reference evidence="2 3" key="1">
    <citation type="submission" date="2018-09" db="EMBL/GenBank/DDBJ databases">
        <title>A high-quality reference genome of wild soybean provides a powerful tool to mine soybean genomes.</title>
        <authorList>
            <person name="Xie M."/>
            <person name="Chung C.Y.L."/>
            <person name="Li M.-W."/>
            <person name="Wong F.-L."/>
            <person name="Chan T.-F."/>
            <person name="Lam H.-M."/>
        </authorList>
    </citation>
    <scope>NUCLEOTIDE SEQUENCE [LARGE SCALE GENOMIC DNA]</scope>
    <source>
        <strain evidence="3">cv. W05</strain>
        <tissue evidence="2">Hypocotyl of etiolated seedlings</tissue>
    </source>
</reference>
<dbReference type="AlphaFoldDB" id="A0A445G9V6"/>
<protein>
    <submittedName>
        <fullName evidence="2">Uncharacterized protein</fullName>
    </submittedName>
</protein>
<evidence type="ECO:0000313" key="2">
    <source>
        <dbReference type="EMBL" id="RZB57982.1"/>
    </source>
</evidence>
<proteinExistence type="predicted"/>